<dbReference type="SUPFAM" id="SSF51735">
    <property type="entry name" value="NAD(P)-binding Rossmann-fold domains"/>
    <property type="match status" value="1"/>
</dbReference>
<accession>A0A9P4HHK2</accession>
<evidence type="ECO:0000313" key="2">
    <source>
        <dbReference type="Proteomes" id="UP000799777"/>
    </source>
</evidence>
<proteinExistence type="predicted"/>
<dbReference type="InterPro" id="IPR052184">
    <property type="entry name" value="SDR_enzymes"/>
</dbReference>
<dbReference type="Proteomes" id="UP000799777">
    <property type="component" value="Unassembled WGS sequence"/>
</dbReference>
<organism evidence="1 2">
    <name type="scientific">Setomelanomma holmii</name>
    <dbReference type="NCBI Taxonomy" id="210430"/>
    <lineage>
        <taxon>Eukaryota</taxon>
        <taxon>Fungi</taxon>
        <taxon>Dikarya</taxon>
        <taxon>Ascomycota</taxon>
        <taxon>Pezizomycotina</taxon>
        <taxon>Dothideomycetes</taxon>
        <taxon>Pleosporomycetidae</taxon>
        <taxon>Pleosporales</taxon>
        <taxon>Pleosporineae</taxon>
        <taxon>Phaeosphaeriaceae</taxon>
        <taxon>Setomelanomma</taxon>
    </lineage>
</organism>
<dbReference type="InterPro" id="IPR036291">
    <property type="entry name" value="NAD(P)-bd_dom_sf"/>
</dbReference>
<gene>
    <name evidence="1" type="ORF">EK21DRAFT_57983</name>
</gene>
<dbReference type="EMBL" id="ML978165">
    <property type="protein sequence ID" value="KAF2033699.1"/>
    <property type="molecule type" value="Genomic_DNA"/>
</dbReference>
<dbReference type="GO" id="GO:0016616">
    <property type="term" value="F:oxidoreductase activity, acting on the CH-OH group of donors, NAD or NADP as acceptor"/>
    <property type="evidence" value="ECO:0007669"/>
    <property type="project" value="TreeGrafter"/>
</dbReference>
<dbReference type="PRINTS" id="PR00081">
    <property type="entry name" value="GDHRDH"/>
</dbReference>
<dbReference type="Gene3D" id="3.40.50.720">
    <property type="entry name" value="NAD(P)-binding Rossmann-like Domain"/>
    <property type="match status" value="1"/>
</dbReference>
<keyword evidence="2" id="KW-1185">Reference proteome</keyword>
<protein>
    <submittedName>
        <fullName evidence="1">Short-chain dehydrogenase</fullName>
    </submittedName>
</protein>
<dbReference type="AlphaFoldDB" id="A0A9P4HHK2"/>
<dbReference type="InterPro" id="IPR002347">
    <property type="entry name" value="SDR_fam"/>
</dbReference>
<dbReference type="OrthoDB" id="7289984at2759"/>
<dbReference type="PANTHER" id="PTHR45458">
    <property type="entry name" value="SHORT-CHAIN DEHYDROGENASE/REDUCTASE SDR"/>
    <property type="match status" value="1"/>
</dbReference>
<reference evidence="1" key="1">
    <citation type="journal article" date="2020" name="Stud. Mycol.">
        <title>101 Dothideomycetes genomes: a test case for predicting lifestyles and emergence of pathogens.</title>
        <authorList>
            <person name="Haridas S."/>
            <person name="Albert R."/>
            <person name="Binder M."/>
            <person name="Bloem J."/>
            <person name="Labutti K."/>
            <person name="Salamov A."/>
            <person name="Andreopoulos B."/>
            <person name="Baker S."/>
            <person name="Barry K."/>
            <person name="Bills G."/>
            <person name="Bluhm B."/>
            <person name="Cannon C."/>
            <person name="Castanera R."/>
            <person name="Culley D."/>
            <person name="Daum C."/>
            <person name="Ezra D."/>
            <person name="Gonzalez J."/>
            <person name="Henrissat B."/>
            <person name="Kuo A."/>
            <person name="Liang C."/>
            <person name="Lipzen A."/>
            <person name="Lutzoni F."/>
            <person name="Magnuson J."/>
            <person name="Mondo S."/>
            <person name="Nolan M."/>
            <person name="Ohm R."/>
            <person name="Pangilinan J."/>
            <person name="Park H.-J."/>
            <person name="Ramirez L."/>
            <person name="Alfaro M."/>
            <person name="Sun H."/>
            <person name="Tritt A."/>
            <person name="Yoshinaga Y."/>
            <person name="Zwiers L.-H."/>
            <person name="Turgeon B."/>
            <person name="Goodwin S."/>
            <person name="Spatafora J."/>
            <person name="Crous P."/>
            <person name="Grigoriev I."/>
        </authorList>
    </citation>
    <scope>NUCLEOTIDE SEQUENCE</scope>
    <source>
        <strain evidence="1">CBS 110217</strain>
    </source>
</reference>
<dbReference type="PANTHER" id="PTHR45458:SF3">
    <property type="entry name" value="CHAIN DEHYDROGENASE (ATSC), PUTATIVE-RELATED"/>
    <property type="match status" value="1"/>
</dbReference>
<dbReference type="Pfam" id="PF00106">
    <property type="entry name" value="adh_short"/>
    <property type="match status" value="1"/>
</dbReference>
<sequence length="265" mass="28861">MSSYLITGVSRGLGFTFLEKVSSDPSNTVIGIVRNAADTKSKIASWNRSNIHIVQADLAKYESLKAAVEAVSAITPSLDYLIGNAGQNPSYGAFEYLSKQDPVRLTTEFKDLYNANVIGQIHLINLFMPLVLKGKTKKVIAISTGMADVDLTLNYDIFESAAYSASRAAMTMIVAKLQVEWKKEGVLIMAISPGAVDTGHLAEMTPEQQQGGMIMAGKFKAYAPEWNGFITPEESVREVLKTIENASLEKDAGAFVSHFGNKQWL</sequence>
<evidence type="ECO:0000313" key="1">
    <source>
        <dbReference type="EMBL" id="KAF2033699.1"/>
    </source>
</evidence>
<comment type="caution">
    <text evidence="1">The sequence shown here is derived from an EMBL/GenBank/DDBJ whole genome shotgun (WGS) entry which is preliminary data.</text>
</comment>
<name>A0A9P4HHK2_9PLEO</name>